<keyword evidence="2" id="KW-1185">Reference proteome</keyword>
<evidence type="ECO:0000313" key="1">
    <source>
        <dbReference type="EMBL" id="MCH6172088.1"/>
    </source>
</evidence>
<reference evidence="1 2" key="1">
    <citation type="submission" date="2022-03" db="EMBL/GenBank/DDBJ databases">
        <title>Pseudonocardia alaer sp. nov., a novel actinomycete isolated from reed forest soil.</title>
        <authorList>
            <person name="Wang L."/>
        </authorList>
    </citation>
    <scope>NUCLEOTIDE SEQUENCE [LARGE SCALE GENOMIC DNA]</scope>
    <source>
        <strain evidence="1 2">Y-16303</strain>
    </source>
</reference>
<comment type="caution">
    <text evidence="1">The sequence shown here is derived from an EMBL/GenBank/DDBJ whole genome shotgun (WGS) entry which is preliminary data.</text>
</comment>
<protein>
    <submittedName>
        <fullName evidence="1">Uncharacterized protein</fullName>
    </submittedName>
</protein>
<accession>A0ABS9TUR1</accession>
<dbReference type="RefSeq" id="WP_241042895.1">
    <property type="nucleotide sequence ID" value="NZ_BAAAJF010000028.1"/>
</dbReference>
<dbReference type="Proteomes" id="UP001299970">
    <property type="component" value="Unassembled WGS sequence"/>
</dbReference>
<sequence length="52" mass="5570">MVGAASILGGPNEVWARLSTRATSFENGNTLSITLAGWAPQRRFRDRGAAHT</sequence>
<gene>
    <name evidence="1" type="ORF">MMF94_40950</name>
</gene>
<proteinExistence type="predicted"/>
<name>A0ABS9TUR1_9PSEU</name>
<evidence type="ECO:0000313" key="2">
    <source>
        <dbReference type="Proteomes" id="UP001299970"/>
    </source>
</evidence>
<dbReference type="EMBL" id="JAKXMK010000056">
    <property type="protein sequence ID" value="MCH6172088.1"/>
    <property type="molecule type" value="Genomic_DNA"/>
</dbReference>
<organism evidence="1 2">
    <name type="scientific">Pseudonocardia alaniniphila</name>
    <dbReference type="NCBI Taxonomy" id="75291"/>
    <lineage>
        <taxon>Bacteria</taxon>
        <taxon>Bacillati</taxon>
        <taxon>Actinomycetota</taxon>
        <taxon>Actinomycetes</taxon>
        <taxon>Pseudonocardiales</taxon>
        <taxon>Pseudonocardiaceae</taxon>
        <taxon>Pseudonocardia</taxon>
    </lineage>
</organism>